<dbReference type="SUPFAM" id="SSF52821">
    <property type="entry name" value="Rhodanese/Cell cycle control phosphatase"/>
    <property type="match status" value="1"/>
</dbReference>
<feature type="domain" description="Rhodanese" evidence="2">
    <location>
        <begin position="21"/>
        <end position="138"/>
    </location>
</feature>
<proteinExistence type="predicted"/>
<reference evidence="3" key="1">
    <citation type="submission" date="2023-09" db="EMBL/GenBank/DDBJ databases">
        <title>Undibacterium sp. 20NA77.5 isolated from freshwater.</title>
        <authorList>
            <person name="Le V."/>
            <person name="Ko S.-R."/>
            <person name="Ahn C.-Y."/>
            <person name="Oh H.-M."/>
        </authorList>
    </citation>
    <scope>NUCLEOTIDE SEQUENCE</scope>
    <source>
        <strain evidence="3">20NA77.5</strain>
    </source>
</reference>
<dbReference type="GO" id="GO:0016740">
    <property type="term" value="F:transferase activity"/>
    <property type="evidence" value="ECO:0007669"/>
    <property type="project" value="UniProtKB-KW"/>
</dbReference>
<dbReference type="InterPro" id="IPR036873">
    <property type="entry name" value="Rhodanese-like_dom_sf"/>
</dbReference>
<dbReference type="NCBIfam" id="TIGR03167">
    <property type="entry name" value="tRNA_sel_U_synt"/>
    <property type="match status" value="1"/>
</dbReference>
<keyword evidence="3" id="KW-0808">Transferase</keyword>
<keyword evidence="4" id="KW-1185">Reference proteome</keyword>
<dbReference type="Pfam" id="PF26341">
    <property type="entry name" value="AAA_SelU"/>
    <property type="match status" value="1"/>
</dbReference>
<dbReference type="EMBL" id="CP133720">
    <property type="protein sequence ID" value="WMW79195.1"/>
    <property type="molecule type" value="Genomic_DNA"/>
</dbReference>
<dbReference type="InterPro" id="IPR058840">
    <property type="entry name" value="AAA_SelU"/>
</dbReference>
<dbReference type="Gene3D" id="3.40.250.10">
    <property type="entry name" value="Rhodanese-like domain"/>
    <property type="match status" value="1"/>
</dbReference>
<keyword evidence="1" id="KW-0711">Selenium</keyword>
<dbReference type="NCBIfam" id="NF008752">
    <property type="entry name" value="PRK11784.1-4"/>
    <property type="match status" value="1"/>
</dbReference>
<evidence type="ECO:0000259" key="2">
    <source>
        <dbReference type="PROSITE" id="PS50206"/>
    </source>
</evidence>
<accession>A0ABY9RFV7</accession>
<gene>
    <name evidence="3" type="primary">mnmH</name>
    <name evidence="3" type="ORF">RF679_11105</name>
</gene>
<dbReference type="SMART" id="SM00450">
    <property type="entry name" value="RHOD"/>
    <property type="match status" value="1"/>
</dbReference>
<dbReference type="PANTHER" id="PTHR30401">
    <property type="entry name" value="TRNA 2-SELENOURIDINE SYNTHASE"/>
    <property type="match status" value="1"/>
</dbReference>
<evidence type="ECO:0000313" key="3">
    <source>
        <dbReference type="EMBL" id="WMW79195.1"/>
    </source>
</evidence>
<protein>
    <submittedName>
        <fullName evidence="3">tRNA 2-selenouridine(34) synthase MnmH</fullName>
        <ecNumber evidence="3">2.5.1.-</ecNumber>
    </submittedName>
</protein>
<evidence type="ECO:0000313" key="4">
    <source>
        <dbReference type="Proteomes" id="UP001181355"/>
    </source>
</evidence>
<dbReference type="Pfam" id="PF00581">
    <property type="entry name" value="Rhodanese"/>
    <property type="match status" value="1"/>
</dbReference>
<organism evidence="3 4">
    <name type="scientific">Undibacterium cyanobacteriorum</name>
    <dbReference type="NCBI Taxonomy" id="3073561"/>
    <lineage>
        <taxon>Bacteria</taxon>
        <taxon>Pseudomonadati</taxon>
        <taxon>Pseudomonadota</taxon>
        <taxon>Betaproteobacteria</taxon>
        <taxon>Burkholderiales</taxon>
        <taxon>Oxalobacteraceae</taxon>
        <taxon>Undibacterium</taxon>
    </lineage>
</organism>
<dbReference type="NCBIfam" id="NF008750">
    <property type="entry name" value="PRK11784.1-2"/>
    <property type="match status" value="1"/>
</dbReference>
<dbReference type="EC" id="2.5.1.-" evidence="3"/>
<dbReference type="PROSITE" id="PS50206">
    <property type="entry name" value="RHODANESE_3"/>
    <property type="match status" value="1"/>
</dbReference>
<dbReference type="InterPro" id="IPR001763">
    <property type="entry name" value="Rhodanese-like_dom"/>
</dbReference>
<dbReference type="InterPro" id="IPR017582">
    <property type="entry name" value="SelU"/>
</dbReference>
<evidence type="ECO:0000256" key="1">
    <source>
        <dbReference type="ARBA" id="ARBA00023266"/>
    </source>
</evidence>
<sequence>MKYPHIISIAEVIAQLHVFDTIIDARSEAEFEEDHLPGAINCPVLNNEERIRVGTCYKQVGSFEAKRIGAALVARNIANHIEQSFHDKPREWRPLIYCWRGGNRSGSMATIFAKIGWPVAQLDGGYKEFRRHVNQALAELSSQFSWKVLCGPTGSCKSKLLQELLRGGAQTLDLEALAGHRGSVLGSLPEHRQASQKSFETAIWNSLRQFDKTKPVFVEAESKKIGELRVPELLMEYIRQGECVQIDLSMESRIEFLCDDYQHLADTPEQLTQQLSFLTSLHGHQQIKDWHRLIQQGELKTLVKELLEKHYDPAYTKSAVRNFKKLREARHFMLASHHIDDIAKIAEEIKVRFEADDAI</sequence>
<dbReference type="PANTHER" id="PTHR30401:SF0">
    <property type="entry name" value="TRNA 2-SELENOURIDINE SYNTHASE"/>
    <property type="match status" value="1"/>
</dbReference>
<dbReference type="Proteomes" id="UP001181355">
    <property type="component" value="Chromosome"/>
</dbReference>
<dbReference type="RefSeq" id="WP_309480694.1">
    <property type="nucleotide sequence ID" value="NZ_CP133720.1"/>
</dbReference>
<name>A0ABY9RFV7_9BURK</name>